<dbReference type="Pfam" id="PF00034">
    <property type="entry name" value="Cytochrom_C"/>
    <property type="match status" value="1"/>
</dbReference>
<feature type="domain" description="Cytochrome c" evidence="7">
    <location>
        <begin position="171"/>
        <end position="247"/>
    </location>
</feature>
<dbReference type="AlphaFoldDB" id="A0A285S7A3"/>
<reference evidence="8 9" key="1">
    <citation type="submission" date="2017-08" db="EMBL/GenBank/DDBJ databases">
        <authorList>
            <person name="de Groot N.N."/>
        </authorList>
    </citation>
    <scope>NUCLEOTIDE SEQUENCE [LARGE SCALE GENOMIC DNA]</scope>
    <source>
        <strain evidence="8 9">USBA 352</strain>
    </source>
</reference>
<keyword evidence="3 6" id="KW-0479">Metal-binding</keyword>
<evidence type="ECO:0000256" key="4">
    <source>
        <dbReference type="ARBA" id="ARBA00022982"/>
    </source>
</evidence>
<evidence type="ECO:0000313" key="8">
    <source>
        <dbReference type="EMBL" id="SOC03388.1"/>
    </source>
</evidence>
<evidence type="ECO:0000256" key="3">
    <source>
        <dbReference type="ARBA" id="ARBA00022723"/>
    </source>
</evidence>
<keyword evidence="2 6" id="KW-0349">Heme</keyword>
<protein>
    <submittedName>
        <fullName evidence="8">Cytochrome c</fullName>
    </submittedName>
</protein>
<keyword evidence="4" id="KW-0249">Electron transport</keyword>
<organism evidence="8 9">
    <name type="scientific">Stappia indica</name>
    <dbReference type="NCBI Taxonomy" id="538381"/>
    <lineage>
        <taxon>Bacteria</taxon>
        <taxon>Pseudomonadati</taxon>
        <taxon>Pseudomonadota</taxon>
        <taxon>Alphaproteobacteria</taxon>
        <taxon>Hyphomicrobiales</taxon>
        <taxon>Stappiaceae</taxon>
        <taxon>Stappia</taxon>
    </lineage>
</organism>
<evidence type="ECO:0000256" key="5">
    <source>
        <dbReference type="ARBA" id="ARBA00023004"/>
    </source>
</evidence>
<dbReference type="GO" id="GO:0009055">
    <property type="term" value="F:electron transfer activity"/>
    <property type="evidence" value="ECO:0007669"/>
    <property type="project" value="InterPro"/>
</dbReference>
<evidence type="ECO:0000256" key="6">
    <source>
        <dbReference type="PROSITE-ProRule" id="PRU00433"/>
    </source>
</evidence>
<dbReference type="SUPFAM" id="SSF46626">
    <property type="entry name" value="Cytochrome c"/>
    <property type="match status" value="2"/>
</dbReference>
<dbReference type="STRING" id="538381.GCA_001696535_00287"/>
<proteinExistence type="predicted"/>
<feature type="domain" description="Cytochrome c" evidence="7">
    <location>
        <begin position="35"/>
        <end position="138"/>
    </location>
</feature>
<dbReference type="PANTHER" id="PTHR11961">
    <property type="entry name" value="CYTOCHROME C"/>
    <property type="match status" value="1"/>
</dbReference>
<evidence type="ECO:0000256" key="1">
    <source>
        <dbReference type="ARBA" id="ARBA00022448"/>
    </source>
</evidence>
<dbReference type="PROSITE" id="PS51007">
    <property type="entry name" value="CYTC"/>
    <property type="match status" value="2"/>
</dbReference>
<gene>
    <name evidence="8" type="ORF">SAMN05421512_104107</name>
</gene>
<dbReference type="Gene3D" id="1.10.760.10">
    <property type="entry name" value="Cytochrome c-like domain"/>
    <property type="match status" value="2"/>
</dbReference>
<dbReference type="InterPro" id="IPR036909">
    <property type="entry name" value="Cyt_c-like_dom_sf"/>
</dbReference>
<keyword evidence="1" id="KW-0813">Transport</keyword>
<evidence type="ECO:0000259" key="7">
    <source>
        <dbReference type="PROSITE" id="PS51007"/>
    </source>
</evidence>
<dbReference type="PRINTS" id="PR00604">
    <property type="entry name" value="CYTCHRMECIAB"/>
</dbReference>
<accession>A0A285S7A3</accession>
<dbReference type="GO" id="GO:0046872">
    <property type="term" value="F:metal ion binding"/>
    <property type="evidence" value="ECO:0007669"/>
    <property type="project" value="UniProtKB-KW"/>
</dbReference>
<dbReference type="Proteomes" id="UP000219331">
    <property type="component" value="Unassembled WGS sequence"/>
</dbReference>
<sequence>MGMSGVRSGVLSGVLGITLAIAWAGSVLSAQARDELVEKGSKLFRQCQSCHQVGPKARHAVGPYLNNIFGRRAGTLEGFRYSDAMEQAGQGGLVWDETALARFIGDPSGTVKGTRMKFRGLTAEPDQKALVAFIRQHSPGPSNIPETPPTAPVHASAGDPDLPEHILSIAGDPAYGEYLSSECVTCHQASGEDKGIPSITSWPARRFVAVMHAYRSKHRENPVMRSVAASLTDEEIASLAVYFETLE</sequence>
<dbReference type="InterPro" id="IPR009056">
    <property type="entry name" value="Cyt_c-like_dom"/>
</dbReference>
<dbReference type="EMBL" id="OBML01000004">
    <property type="protein sequence ID" value="SOC03388.1"/>
    <property type="molecule type" value="Genomic_DNA"/>
</dbReference>
<dbReference type="InterPro" id="IPR002327">
    <property type="entry name" value="Cyt_c_1A/1B"/>
</dbReference>
<keyword evidence="9" id="KW-1185">Reference proteome</keyword>
<evidence type="ECO:0000313" key="9">
    <source>
        <dbReference type="Proteomes" id="UP000219331"/>
    </source>
</evidence>
<evidence type="ECO:0000256" key="2">
    <source>
        <dbReference type="ARBA" id="ARBA00022617"/>
    </source>
</evidence>
<dbReference type="GO" id="GO:0020037">
    <property type="term" value="F:heme binding"/>
    <property type="evidence" value="ECO:0007669"/>
    <property type="project" value="InterPro"/>
</dbReference>
<keyword evidence="5 6" id="KW-0408">Iron</keyword>
<name>A0A285S7A3_9HYPH</name>